<feature type="region of interest" description="Disordered" evidence="5">
    <location>
        <begin position="375"/>
        <end position="400"/>
    </location>
</feature>
<dbReference type="EC" id="3.2.1.35" evidence="4"/>
<dbReference type="SUPFAM" id="SSF51445">
    <property type="entry name" value="(Trans)glycosidases"/>
    <property type="match status" value="1"/>
</dbReference>
<dbReference type="GO" id="GO:0005975">
    <property type="term" value="P:carbohydrate metabolic process"/>
    <property type="evidence" value="ECO:0007669"/>
    <property type="project" value="InterPro"/>
</dbReference>
<gene>
    <name evidence="6" type="primary">HUGA</name>
    <name evidence="6" type="ORF">CM83_1526</name>
</gene>
<evidence type="ECO:0000256" key="3">
    <source>
        <dbReference type="ARBA" id="ARBA00023180"/>
    </source>
</evidence>
<evidence type="ECO:0000256" key="4">
    <source>
        <dbReference type="RuleBase" id="RU610713"/>
    </source>
</evidence>
<dbReference type="PRINTS" id="PR00846">
    <property type="entry name" value="GLHYDRLASE56"/>
</dbReference>
<dbReference type="InterPro" id="IPR013785">
    <property type="entry name" value="Aldolase_TIM"/>
</dbReference>
<comment type="catalytic activity">
    <reaction evidence="4">
        <text>Random hydrolysis of (1-&gt;4)-linkages between N-acetyl-beta-D-glucosamine and D-glucuronate residues in hyaluronate.</text>
        <dbReference type="EC" id="3.2.1.35"/>
    </reaction>
</comment>
<dbReference type="InterPro" id="IPR017853">
    <property type="entry name" value="GH"/>
</dbReference>
<keyword evidence="3" id="KW-0325">Glycoprotein</keyword>
<dbReference type="EMBL" id="GBHO01022886">
    <property type="protein sequence ID" value="JAG20718.1"/>
    <property type="molecule type" value="Transcribed_RNA"/>
</dbReference>
<dbReference type="PANTHER" id="PTHR11769">
    <property type="entry name" value="HYALURONIDASE"/>
    <property type="match status" value="1"/>
</dbReference>
<evidence type="ECO:0000256" key="2">
    <source>
        <dbReference type="ARBA" id="ARBA00023157"/>
    </source>
</evidence>
<reference evidence="6" key="2">
    <citation type="submission" date="2014-07" db="EMBL/GenBank/DDBJ databases">
        <authorList>
            <person name="Hull J."/>
        </authorList>
    </citation>
    <scope>NUCLEOTIDE SEQUENCE</scope>
</reference>
<feature type="non-terminal residue" evidence="6">
    <location>
        <position position="1"/>
    </location>
</feature>
<dbReference type="GO" id="GO:0004415">
    <property type="term" value="F:hyalurononglucosaminidase activity"/>
    <property type="evidence" value="ECO:0007669"/>
    <property type="project" value="UniProtKB-UniRule"/>
</dbReference>
<sequence length="400" mass="46484">EMQKFWAKDNPLYSSIVFIVCLLSGRPDCNNRNDELTSSSENSNVTLAVPDYDVYWNVPTFQCHKYGLNFSRISTVWGCKQNYNDEFKGEQISIFYDPGEFPALLEAPPAGTVPRNGGVPQEGSLDVHLQHFEKHVESLLPETFNGLGVLDFEHWRPMWDQNWGGLNVYRTYSRSLERRKHPFWLNYMIEVEATNRYEMMAKAFLLSTLKKAKRLRPAASWGYYGYPFCFNYTPNNYRETCSTQVQEDNDNTGWLFDEMTAYYPSLYLRERDLTAYQRKRFVSGRLAETTRLVEARIRNGTIRPPLIFPYVWFKYHDTRNFMTPEDMLHVLTAPAQIGAKGVVIWGASRDVNSKEKCEALVDYVEKVLGPAVQQAKAGGARRRRQPRVHPNFQNIETNRL</sequence>
<proteinExistence type="inferred from homology"/>
<evidence type="ECO:0000256" key="5">
    <source>
        <dbReference type="SAM" id="MobiDB-lite"/>
    </source>
</evidence>
<dbReference type="GO" id="GO:0030214">
    <property type="term" value="P:hyaluronan catabolic process"/>
    <property type="evidence" value="ECO:0007669"/>
    <property type="project" value="TreeGrafter"/>
</dbReference>
<accession>A0A0A9XPH1</accession>
<name>A0A0A9XPH1_LYGHE</name>
<dbReference type="InterPro" id="IPR018155">
    <property type="entry name" value="Hyaluronidase"/>
</dbReference>
<dbReference type="PANTHER" id="PTHR11769:SF35">
    <property type="entry name" value="HYALURONIDASE"/>
    <property type="match status" value="1"/>
</dbReference>
<keyword evidence="4" id="KW-0326">Glycosidase</keyword>
<organism evidence="6">
    <name type="scientific">Lygus hesperus</name>
    <name type="common">Western plant bug</name>
    <dbReference type="NCBI Taxonomy" id="30085"/>
    <lineage>
        <taxon>Eukaryota</taxon>
        <taxon>Metazoa</taxon>
        <taxon>Ecdysozoa</taxon>
        <taxon>Arthropoda</taxon>
        <taxon>Hexapoda</taxon>
        <taxon>Insecta</taxon>
        <taxon>Pterygota</taxon>
        <taxon>Neoptera</taxon>
        <taxon>Paraneoptera</taxon>
        <taxon>Hemiptera</taxon>
        <taxon>Heteroptera</taxon>
        <taxon>Panheteroptera</taxon>
        <taxon>Cimicomorpha</taxon>
        <taxon>Miridae</taxon>
        <taxon>Mirini</taxon>
        <taxon>Lygus</taxon>
    </lineage>
</organism>
<protein>
    <recommendedName>
        <fullName evidence="4">Hyaluronidase</fullName>
        <ecNumber evidence="4">3.2.1.35</ecNumber>
    </recommendedName>
</protein>
<keyword evidence="2" id="KW-1015">Disulfide bond</keyword>
<dbReference type="AlphaFoldDB" id="A0A0A9XPH1"/>
<reference evidence="6" key="1">
    <citation type="journal article" date="2014" name="PLoS ONE">
        <title>Transcriptome-Based Identification of ABC Transporters in the Western Tarnished Plant Bug Lygus hesperus.</title>
        <authorList>
            <person name="Hull J.J."/>
            <person name="Chaney K."/>
            <person name="Geib S.M."/>
            <person name="Fabrick J.A."/>
            <person name="Brent C.S."/>
            <person name="Walsh D."/>
            <person name="Lavine L.C."/>
        </authorList>
    </citation>
    <scope>NUCLEOTIDE SEQUENCE</scope>
</reference>
<dbReference type="GO" id="GO:0006952">
    <property type="term" value="P:defense response"/>
    <property type="evidence" value="ECO:0007669"/>
    <property type="project" value="InterPro"/>
</dbReference>
<evidence type="ECO:0000313" key="6">
    <source>
        <dbReference type="EMBL" id="JAG20718.1"/>
    </source>
</evidence>
<evidence type="ECO:0000256" key="1">
    <source>
        <dbReference type="ARBA" id="ARBA00008871"/>
    </source>
</evidence>
<keyword evidence="4" id="KW-0378">Hydrolase</keyword>
<dbReference type="Gene3D" id="3.20.20.70">
    <property type="entry name" value="Aldolase class I"/>
    <property type="match status" value="1"/>
</dbReference>
<comment type="similarity">
    <text evidence="1 4">Belongs to the glycosyl hydrolase 56 family.</text>
</comment>
<dbReference type="PRINTS" id="PR00847">
    <property type="entry name" value="HYALURONDASE"/>
</dbReference>
<dbReference type="Pfam" id="PF01630">
    <property type="entry name" value="Glyco_hydro_56"/>
    <property type="match status" value="1"/>
</dbReference>
<feature type="compositionally biased region" description="Polar residues" evidence="5">
    <location>
        <begin position="391"/>
        <end position="400"/>
    </location>
</feature>
<dbReference type="InterPro" id="IPR001329">
    <property type="entry name" value="Venom_Hyaluronidase"/>
</dbReference>